<dbReference type="SMART" id="SM00060">
    <property type="entry name" value="FN3"/>
    <property type="match status" value="6"/>
</dbReference>
<reference evidence="4" key="1">
    <citation type="submission" date="2021-01" db="EMBL/GenBank/DDBJ databases">
        <title>Caligus Genome Assembly.</title>
        <authorList>
            <person name="Gallardo-Escarate C."/>
        </authorList>
    </citation>
    <scope>NUCLEOTIDE SEQUENCE [LARGE SCALE GENOMIC DNA]</scope>
</reference>
<feature type="compositionally biased region" description="Acidic residues" evidence="1">
    <location>
        <begin position="435"/>
        <end position="486"/>
    </location>
</feature>
<dbReference type="InterPro" id="IPR036116">
    <property type="entry name" value="FN3_sf"/>
</dbReference>
<organism evidence="3 4">
    <name type="scientific">Caligus rogercresseyi</name>
    <name type="common">Sea louse</name>
    <dbReference type="NCBI Taxonomy" id="217165"/>
    <lineage>
        <taxon>Eukaryota</taxon>
        <taxon>Metazoa</taxon>
        <taxon>Ecdysozoa</taxon>
        <taxon>Arthropoda</taxon>
        <taxon>Crustacea</taxon>
        <taxon>Multicrustacea</taxon>
        <taxon>Hexanauplia</taxon>
        <taxon>Copepoda</taxon>
        <taxon>Siphonostomatoida</taxon>
        <taxon>Caligidae</taxon>
        <taxon>Caligus</taxon>
    </lineage>
</organism>
<name>A0A7T8KEE5_CALRO</name>
<dbReference type="AlphaFoldDB" id="A0A7T8KEE5"/>
<feature type="compositionally biased region" description="Polar residues" evidence="1">
    <location>
        <begin position="1"/>
        <end position="10"/>
    </location>
</feature>
<feature type="compositionally biased region" description="Low complexity" evidence="1">
    <location>
        <begin position="545"/>
        <end position="557"/>
    </location>
</feature>
<dbReference type="EMBL" id="CP045893">
    <property type="protein sequence ID" value="QQP54311.1"/>
    <property type="molecule type" value="Genomic_DNA"/>
</dbReference>
<evidence type="ECO:0000259" key="2">
    <source>
        <dbReference type="PROSITE" id="PS50853"/>
    </source>
</evidence>
<feature type="non-terminal residue" evidence="3">
    <location>
        <position position="1"/>
    </location>
</feature>
<dbReference type="Pfam" id="PF00041">
    <property type="entry name" value="fn3"/>
    <property type="match status" value="4"/>
</dbReference>
<evidence type="ECO:0000313" key="3">
    <source>
        <dbReference type="EMBL" id="QQP54311.1"/>
    </source>
</evidence>
<dbReference type="InterPro" id="IPR050617">
    <property type="entry name" value="E3_ligase_FN3/SPRY"/>
</dbReference>
<dbReference type="InterPro" id="IPR013783">
    <property type="entry name" value="Ig-like_fold"/>
</dbReference>
<dbReference type="OrthoDB" id="443915at2759"/>
<feature type="domain" description="Fibronectin type-III" evidence="2">
    <location>
        <begin position="298"/>
        <end position="392"/>
    </location>
</feature>
<feature type="domain" description="Fibronectin type-III" evidence="2">
    <location>
        <begin position="561"/>
        <end position="648"/>
    </location>
</feature>
<proteinExistence type="predicted"/>
<feature type="region of interest" description="Disordered" evidence="1">
    <location>
        <begin position="540"/>
        <end position="563"/>
    </location>
</feature>
<feature type="compositionally biased region" description="Polar residues" evidence="1">
    <location>
        <begin position="26"/>
        <end position="40"/>
    </location>
</feature>
<keyword evidence="4" id="KW-1185">Reference proteome</keyword>
<feature type="region of interest" description="Disordered" evidence="1">
    <location>
        <begin position="1"/>
        <end position="40"/>
    </location>
</feature>
<dbReference type="Gene3D" id="2.60.40.10">
    <property type="entry name" value="Immunoglobulins"/>
    <property type="match status" value="6"/>
</dbReference>
<feature type="region of interest" description="Disordered" evidence="1">
    <location>
        <begin position="435"/>
        <end position="505"/>
    </location>
</feature>
<feature type="domain" description="Fibronectin type-III" evidence="2">
    <location>
        <begin position="111"/>
        <end position="199"/>
    </location>
</feature>
<dbReference type="CDD" id="cd00063">
    <property type="entry name" value="FN3"/>
    <property type="match status" value="6"/>
</dbReference>
<dbReference type="PRINTS" id="PR00014">
    <property type="entry name" value="FNTYPEIII"/>
</dbReference>
<feature type="non-terminal residue" evidence="3">
    <location>
        <position position="690"/>
    </location>
</feature>
<accession>A0A7T8KEE5</accession>
<gene>
    <name evidence="3" type="ORF">FKW44_007105</name>
</gene>
<feature type="domain" description="Fibronectin type-III" evidence="2">
    <location>
        <begin position="203"/>
        <end position="294"/>
    </location>
</feature>
<sequence length="690" mass="74896">GASDTVSFRTLPSEPDTPFPPKVASKSKTSVNLRWNAPSDNGSSIQHYILESDQSGGSYIPVFQGRAKSYNVTKLSPASPYRFRLLAVNEFGASRPSEAILVITQGAPPPKPLPPGLSEASKSSLHLLWSKRLSDVEFILQRNDPGSGHGYISIYSGPEGAYLSSGLNRNTPYKFRLRAVNNEGESLWSDEVTYSTLPDVPAPPGKLAPKGKLHATSFKVRWDPPGDDGGSKVTQYNLELDNGEGWRTVYQGPGCESTCDGLSPGQSYSVRVSCQSLGGVSVYSDPLAIVTEPVKPGAPPPPRLHGKPKADHLYLKWSWPEFDGGDRISEFEIELTSPDNKTLTAYKGRDNECAVASLLPGRPYLFQVRAHNRAGAGPWSDTLEVVSGAGPPGQPQEPRFAIKSPTSISFSWETPINNGALITDYFLELANLSLEEQEQDESEDEEEAFSSEEIEESSCSEDSDDNEVDSSDEEEEERGYESDESQESTSSEASPKKRSPSLAASPKEPQFVVVYNGPNTYYEARSLCPASSYLFRLSASNSAGRSPTSPTGTRITTPPGPPAQITSLRLRERGPTWLNLAWKTPKVHGSPISSYKVDLGSSTVSCTEPHVLLSGLSPDTHYNIRVQAVNAMGSGAFSQSAPFSTRPLPPAPPRLEVISAIHNSIKLKWGDSKAVLDLSHYTLEMENSRK</sequence>
<dbReference type="InterPro" id="IPR003961">
    <property type="entry name" value="FN3_dom"/>
</dbReference>
<evidence type="ECO:0000256" key="1">
    <source>
        <dbReference type="SAM" id="MobiDB-lite"/>
    </source>
</evidence>
<protein>
    <recommendedName>
        <fullName evidence="2">Fibronectin type-III domain-containing protein</fullName>
    </recommendedName>
</protein>
<dbReference type="PANTHER" id="PTHR24099:SF11">
    <property type="entry name" value="FIBRONECTIN TYPE III DOMAIN-CONTAINING 3BA-RELATED"/>
    <property type="match status" value="1"/>
</dbReference>
<evidence type="ECO:0000313" key="4">
    <source>
        <dbReference type="Proteomes" id="UP000595437"/>
    </source>
</evidence>
<dbReference type="PANTHER" id="PTHR24099">
    <property type="entry name" value="E3 UBIQUITIN-PROTEIN LIGASE TRIM36-RELATED"/>
    <property type="match status" value="1"/>
</dbReference>
<dbReference type="PROSITE" id="PS50853">
    <property type="entry name" value="FN3"/>
    <property type="match status" value="5"/>
</dbReference>
<feature type="domain" description="Fibronectin type-III" evidence="2">
    <location>
        <begin position="17"/>
        <end position="110"/>
    </location>
</feature>
<dbReference type="Proteomes" id="UP000595437">
    <property type="component" value="Chromosome 4"/>
</dbReference>
<dbReference type="SUPFAM" id="SSF49265">
    <property type="entry name" value="Fibronectin type III"/>
    <property type="match status" value="3"/>
</dbReference>